<protein>
    <submittedName>
        <fullName evidence="1">Uncharacterized protein</fullName>
    </submittedName>
</protein>
<proteinExistence type="predicted"/>
<organism evidence="1">
    <name type="scientific">Anguilla anguilla</name>
    <name type="common">European freshwater eel</name>
    <name type="synonym">Muraena anguilla</name>
    <dbReference type="NCBI Taxonomy" id="7936"/>
    <lineage>
        <taxon>Eukaryota</taxon>
        <taxon>Metazoa</taxon>
        <taxon>Chordata</taxon>
        <taxon>Craniata</taxon>
        <taxon>Vertebrata</taxon>
        <taxon>Euteleostomi</taxon>
        <taxon>Actinopterygii</taxon>
        <taxon>Neopterygii</taxon>
        <taxon>Teleostei</taxon>
        <taxon>Anguilliformes</taxon>
        <taxon>Anguillidae</taxon>
        <taxon>Anguilla</taxon>
    </lineage>
</organism>
<sequence>MATMFLYRCAIFK</sequence>
<reference evidence="1" key="2">
    <citation type="journal article" date="2015" name="Fish Shellfish Immunol.">
        <title>Early steps in the European eel (Anguilla anguilla)-Vibrio vulnificus interaction in the gills: Role of the RtxA13 toxin.</title>
        <authorList>
            <person name="Callol A."/>
            <person name="Pajuelo D."/>
            <person name="Ebbesson L."/>
            <person name="Teles M."/>
            <person name="MacKenzie S."/>
            <person name="Amaro C."/>
        </authorList>
    </citation>
    <scope>NUCLEOTIDE SEQUENCE</scope>
</reference>
<accession>A0A0E9TET2</accession>
<reference evidence="1" key="1">
    <citation type="submission" date="2014-11" db="EMBL/GenBank/DDBJ databases">
        <authorList>
            <person name="Amaro Gonzalez C."/>
        </authorList>
    </citation>
    <scope>NUCLEOTIDE SEQUENCE</scope>
</reference>
<dbReference type="EMBL" id="GBXM01056378">
    <property type="protein sequence ID" value="JAH52199.1"/>
    <property type="molecule type" value="Transcribed_RNA"/>
</dbReference>
<name>A0A0E9TET2_ANGAN</name>
<evidence type="ECO:0000313" key="1">
    <source>
        <dbReference type="EMBL" id="JAH52199.1"/>
    </source>
</evidence>